<dbReference type="AlphaFoldDB" id="A0A382KDJ1"/>
<dbReference type="InterPro" id="IPR051178">
    <property type="entry name" value="TfdA_dioxygenase"/>
</dbReference>
<name>A0A382KDJ1_9ZZZZ</name>
<evidence type="ECO:0000256" key="4">
    <source>
        <dbReference type="ARBA" id="ARBA00023002"/>
    </source>
</evidence>
<dbReference type="PANTHER" id="PTHR43779:SF3">
    <property type="entry name" value="(3R)-3-[(CARBOXYMETHYL)AMINO]FATTY ACID OXYGENASE_DECARBOXYLASE"/>
    <property type="match status" value="1"/>
</dbReference>
<dbReference type="PANTHER" id="PTHR43779">
    <property type="entry name" value="DIOXYGENASE RV0097-RELATED"/>
    <property type="match status" value="1"/>
</dbReference>
<dbReference type="GO" id="GO:0046872">
    <property type="term" value="F:metal ion binding"/>
    <property type="evidence" value="ECO:0007669"/>
    <property type="project" value="UniProtKB-KW"/>
</dbReference>
<evidence type="ECO:0000256" key="3">
    <source>
        <dbReference type="ARBA" id="ARBA00022964"/>
    </source>
</evidence>
<feature type="domain" description="TauD/TfdA-like" evidence="6">
    <location>
        <begin position="3"/>
        <end position="125"/>
    </location>
</feature>
<feature type="non-terminal residue" evidence="7">
    <location>
        <position position="125"/>
    </location>
</feature>
<evidence type="ECO:0000256" key="5">
    <source>
        <dbReference type="ARBA" id="ARBA00023004"/>
    </source>
</evidence>
<evidence type="ECO:0000256" key="2">
    <source>
        <dbReference type="ARBA" id="ARBA00022723"/>
    </source>
</evidence>
<evidence type="ECO:0000259" key="6">
    <source>
        <dbReference type="Pfam" id="PF02668"/>
    </source>
</evidence>
<sequence>MQIKSIVPGFVGEVVGIDLQEEVTETDLTAIKKEINQLGVLIFHDQNITDEQQITFSRRLGELETPGSKSNITKPGERRLALPDIGDVSNLDKDGNLFGKNARRRLYNLANQLWHSDSSFRKIPA</sequence>
<keyword evidence="2" id="KW-0479">Metal-binding</keyword>
<dbReference type="GO" id="GO:0051213">
    <property type="term" value="F:dioxygenase activity"/>
    <property type="evidence" value="ECO:0007669"/>
    <property type="project" value="UniProtKB-KW"/>
</dbReference>
<evidence type="ECO:0000256" key="1">
    <source>
        <dbReference type="ARBA" id="ARBA00005896"/>
    </source>
</evidence>
<gene>
    <name evidence="7" type="ORF">METZ01_LOCUS275918</name>
</gene>
<evidence type="ECO:0000313" key="7">
    <source>
        <dbReference type="EMBL" id="SVC23064.1"/>
    </source>
</evidence>
<keyword evidence="4" id="KW-0560">Oxidoreductase</keyword>
<keyword evidence="5" id="KW-0408">Iron</keyword>
<proteinExistence type="inferred from homology"/>
<comment type="similarity">
    <text evidence="1">Belongs to the TfdA dioxygenase family.</text>
</comment>
<dbReference type="SUPFAM" id="SSF51197">
    <property type="entry name" value="Clavaminate synthase-like"/>
    <property type="match status" value="1"/>
</dbReference>
<reference evidence="7" key="1">
    <citation type="submission" date="2018-05" db="EMBL/GenBank/DDBJ databases">
        <authorList>
            <person name="Lanie J.A."/>
            <person name="Ng W.-L."/>
            <person name="Kazmierczak K.M."/>
            <person name="Andrzejewski T.M."/>
            <person name="Davidsen T.M."/>
            <person name="Wayne K.J."/>
            <person name="Tettelin H."/>
            <person name="Glass J.I."/>
            <person name="Rusch D."/>
            <person name="Podicherti R."/>
            <person name="Tsui H.-C.T."/>
            <person name="Winkler M.E."/>
        </authorList>
    </citation>
    <scope>NUCLEOTIDE SEQUENCE</scope>
</reference>
<dbReference type="InterPro" id="IPR003819">
    <property type="entry name" value="TauD/TfdA-like"/>
</dbReference>
<dbReference type="Pfam" id="PF02668">
    <property type="entry name" value="TauD"/>
    <property type="match status" value="1"/>
</dbReference>
<dbReference type="EMBL" id="UINC01080274">
    <property type="protein sequence ID" value="SVC23064.1"/>
    <property type="molecule type" value="Genomic_DNA"/>
</dbReference>
<keyword evidence="3" id="KW-0223">Dioxygenase</keyword>
<dbReference type="Gene3D" id="3.60.130.10">
    <property type="entry name" value="Clavaminate synthase-like"/>
    <property type="match status" value="1"/>
</dbReference>
<dbReference type="InterPro" id="IPR042098">
    <property type="entry name" value="TauD-like_sf"/>
</dbReference>
<accession>A0A382KDJ1</accession>
<protein>
    <recommendedName>
        <fullName evidence="6">TauD/TfdA-like domain-containing protein</fullName>
    </recommendedName>
</protein>
<organism evidence="7">
    <name type="scientific">marine metagenome</name>
    <dbReference type="NCBI Taxonomy" id="408172"/>
    <lineage>
        <taxon>unclassified sequences</taxon>
        <taxon>metagenomes</taxon>
        <taxon>ecological metagenomes</taxon>
    </lineage>
</organism>